<keyword evidence="3" id="KW-1185">Reference proteome</keyword>
<sequence>MDQDKKRDRPLFHRTLVKLGGRFLSKKLRAKRSFLYIKDIYGTRAFWNPDELIKTSLFMKEILLRIAMYSIKAEYNHLKSIGMLQWPSYKEEEAAINRLLQIIYRQIDVHKHRRLRTRLFYLCPPPNKSGHILLRSPLYRMPLKEALKRRRLDIKRERKILTAYNKKGNASSTSVHVSVLLKTTLRKVCAKSLLLCTIGSVFIGFVIILIP</sequence>
<protein>
    <submittedName>
        <fullName evidence="2">Uncharacterized protein</fullName>
    </submittedName>
</protein>
<evidence type="ECO:0000256" key="1">
    <source>
        <dbReference type="SAM" id="Phobius"/>
    </source>
</evidence>
<accession>A0A8T0QRQ7</accession>
<comment type="caution">
    <text evidence="2">The sequence shown here is derived from an EMBL/GenBank/DDBJ whole genome shotgun (WGS) entry which is preliminary data.</text>
</comment>
<reference evidence="2" key="1">
    <citation type="submission" date="2020-05" db="EMBL/GenBank/DDBJ databases">
        <title>WGS assembly of Panicum virgatum.</title>
        <authorList>
            <person name="Lovell J.T."/>
            <person name="Jenkins J."/>
            <person name="Shu S."/>
            <person name="Juenger T.E."/>
            <person name="Schmutz J."/>
        </authorList>
    </citation>
    <scope>NUCLEOTIDE SEQUENCE</scope>
    <source>
        <strain evidence="2">AP13</strain>
    </source>
</reference>
<proteinExistence type="predicted"/>
<organism evidence="2 3">
    <name type="scientific">Panicum virgatum</name>
    <name type="common">Blackwell switchgrass</name>
    <dbReference type="NCBI Taxonomy" id="38727"/>
    <lineage>
        <taxon>Eukaryota</taxon>
        <taxon>Viridiplantae</taxon>
        <taxon>Streptophyta</taxon>
        <taxon>Embryophyta</taxon>
        <taxon>Tracheophyta</taxon>
        <taxon>Spermatophyta</taxon>
        <taxon>Magnoliopsida</taxon>
        <taxon>Liliopsida</taxon>
        <taxon>Poales</taxon>
        <taxon>Poaceae</taxon>
        <taxon>PACMAD clade</taxon>
        <taxon>Panicoideae</taxon>
        <taxon>Panicodae</taxon>
        <taxon>Paniceae</taxon>
        <taxon>Panicinae</taxon>
        <taxon>Panicum</taxon>
        <taxon>Panicum sect. Hiantes</taxon>
    </lineage>
</organism>
<keyword evidence="1" id="KW-0472">Membrane</keyword>
<dbReference type="Proteomes" id="UP000823388">
    <property type="component" value="Chromosome 7K"/>
</dbReference>
<keyword evidence="1" id="KW-0812">Transmembrane</keyword>
<keyword evidence="1" id="KW-1133">Transmembrane helix</keyword>
<gene>
    <name evidence="2" type="ORF">PVAP13_7KG373600</name>
</gene>
<evidence type="ECO:0000313" key="2">
    <source>
        <dbReference type="EMBL" id="KAG2575739.1"/>
    </source>
</evidence>
<feature type="transmembrane region" description="Helical" evidence="1">
    <location>
        <begin position="192"/>
        <end position="210"/>
    </location>
</feature>
<evidence type="ECO:0000313" key="3">
    <source>
        <dbReference type="Proteomes" id="UP000823388"/>
    </source>
</evidence>
<name>A0A8T0QRQ7_PANVG</name>
<dbReference type="AlphaFoldDB" id="A0A8T0QRQ7"/>
<dbReference type="EMBL" id="CM029049">
    <property type="protein sequence ID" value="KAG2575739.1"/>
    <property type="molecule type" value="Genomic_DNA"/>
</dbReference>